<sequence length="84" mass="9118">MAAGAGRWWGKERGERGGANGEEEAPVRRRSAWRHSVLGVVALGSAARRPAVEDGRGKEGRLRWRLSGRRRLRPASATSTALVS</sequence>
<dbReference type="Gramene" id="ORUFI05G09300.1">
    <property type="protein sequence ID" value="ORUFI05G09300.1"/>
    <property type="gene ID" value="ORUFI05G09300"/>
</dbReference>
<dbReference type="EnsemblPlants" id="ORUFI05G09300.1">
    <property type="protein sequence ID" value="ORUFI05G09300.1"/>
    <property type="gene ID" value="ORUFI05G09300"/>
</dbReference>
<reference evidence="3" key="1">
    <citation type="submission" date="2013-06" db="EMBL/GenBank/DDBJ databases">
        <authorList>
            <person name="Zhao Q."/>
        </authorList>
    </citation>
    <scope>NUCLEOTIDE SEQUENCE</scope>
    <source>
        <strain evidence="3">cv. W1943</strain>
    </source>
</reference>
<dbReference type="Proteomes" id="UP000008022">
    <property type="component" value="Unassembled WGS sequence"/>
</dbReference>
<evidence type="ECO:0000313" key="2">
    <source>
        <dbReference type="EnsemblPlants" id="ORUFI05G09300.1"/>
    </source>
</evidence>
<dbReference type="OMA" id="RWWGKER"/>
<keyword evidence="3" id="KW-1185">Reference proteome</keyword>
<evidence type="ECO:0000313" key="3">
    <source>
        <dbReference type="Proteomes" id="UP000008022"/>
    </source>
</evidence>
<feature type="region of interest" description="Disordered" evidence="1">
    <location>
        <begin position="1"/>
        <end position="28"/>
    </location>
</feature>
<reference evidence="2" key="2">
    <citation type="submission" date="2015-06" db="UniProtKB">
        <authorList>
            <consortium name="EnsemblPlants"/>
        </authorList>
    </citation>
    <scope>IDENTIFICATION</scope>
</reference>
<evidence type="ECO:0000256" key="1">
    <source>
        <dbReference type="SAM" id="MobiDB-lite"/>
    </source>
</evidence>
<accession>A0A0E0PJH5</accession>
<proteinExistence type="predicted"/>
<dbReference type="HOGENOM" id="CLU_2593572_0_0_1"/>
<organism evidence="2 3">
    <name type="scientific">Oryza rufipogon</name>
    <name type="common">Brownbeard rice</name>
    <name type="synonym">Asian wild rice</name>
    <dbReference type="NCBI Taxonomy" id="4529"/>
    <lineage>
        <taxon>Eukaryota</taxon>
        <taxon>Viridiplantae</taxon>
        <taxon>Streptophyta</taxon>
        <taxon>Embryophyta</taxon>
        <taxon>Tracheophyta</taxon>
        <taxon>Spermatophyta</taxon>
        <taxon>Magnoliopsida</taxon>
        <taxon>Liliopsida</taxon>
        <taxon>Poales</taxon>
        <taxon>Poaceae</taxon>
        <taxon>BOP clade</taxon>
        <taxon>Oryzoideae</taxon>
        <taxon>Oryzeae</taxon>
        <taxon>Oryzinae</taxon>
        <taxon>Oryza</taxon>
    </lineage>
</organism>
<protein>
    <submittedName>
        <fullName evidence="2">Uncharacterized protein</fullName>
    </submittedName>
</protein>
<dbReference type="AlphaFoldDB" id="A0A0E0PJH5"/>
<name>A0A0E0PJH5_ORYRU</name>